<evidence type="ECO:0000256" key="3">
    <source>
        <dbReference type="ARBA" id="ARBA00012662"/>
    </source>
</evidence>
<accession>X1BVY1</accession>
<evidence type="ECO:0000256" key="2">
    <source>
        <dbReference type="ARBA" id="ARBA00007951"/>
    </source>
</evidence>
<dbReference type="InterPro" id="IPR057739">
    <property type="entry name" value="Glyco_hydro_29_N"/>
</dbReference>
<proteinExistence type="inferred from homology"/>
<name>X1BVY1_9ZZZZ</name>
<feature type="domain" description="Glycoside hydrolase family 29 N-terminal" evidence="7">
    <location>
        <begin position="10"/>
        <end position="257"/>
    </location>
</feature>
<dbReference type="InterPro" id="IPR016286">
    <property type="entry name" value="FUC_metazoa-typ"/>
</dbReference>
<dbReference type="SMART" id="SM00812">
    <property type="entry name" value="Alpha_L_fucos"/>
    <property type="match status" value="1"/>
</dbReference>
<evidence type="ECO:0000256" key="5">
    <source>
        <dbReference type="ARBA" id="ARBA00022801"/>
    </source>
</evidence>
<evidence type="ECO:0000313" key="8">
    <source>
        <dbReference type="EMBL" id="GAG99210.1"/>
    </source>
</evidence>
<dbReference type="PRINTS" id="PR00741">
    <property type="entry name" value="GLHYDRLASE29"/>
</dbReference>
<dbReference type="Gene3D" id="3.20.20.80">
    <property type="entry name" value="Glycosidases"/>
    <property type="match status" value="1"/>
</dbReference>
<organism evidence="8">
    <name type="scientific">marine sediment metagenome</name>
    <dbReference type="NCBI Taxonomy" id="412755"/>
    <lineage>
        <taxon>unclassified sequences</taxon>
        <taxon>metagenomes</taxon>
        <taxon>ecological metagenomes</taxon>
    </lineage>
</organism>
<dbReference type="AlphaFoldDB" id="X1BVY1"/>
<comment type="caution">
    <text evidence="8">The sequence shown here is derived from an EMBL/GenBank/DDBJ whole genome shotgun (WGS) entry which is preliminary data.</text>
</comment>
<dbReference type="EMBL" id="BART01022664">
    <property type="protein sequence ID" value="GAG99210.1"/>
    <property type="molecule type" value="Genomic_DNA"/>
</dbReference>
<dbReference type="GO" id="GO:0016139">
    <property type="term" value="P:glycoside catabolic process"/>
    <property type="evidence" value="ECO:0007669"/>
    <property type="project" value="TreeGrafter"/>
</dbReference>
<evidence type="ECO:0000259" key="7">
    <source>
        <dbReference type="Pfam" id="PF01120"/>
    </source>
</evidence>
<keyword evidence="4" id="KW-0732">Signal</keyword>
<keyword evidence="5" id="KW-0378">Hydrolase</keyword>
<comment type="similarity">
    <text evidence="2">Belongs to the glycosyl hydrolase 29 family.</text>
</comment>
<dbReference type="Pfam" id="PF01120">
    <property type="entry name" value="Alpha_L_fucos"/>
    <property type="match status" value="1"/>
</dbReference>
<dbReference type="InterPro" id="IPR000933">
    <property type="entry name" value="Glyco_hydro_29"/>
</dbReference>
<dbReference type="GO" id="GO:0005764">
    <property type="term" value="C:lysosome"/>
    <property type="evidence" value="ECO:0007669"/>
    <property type="project" value="TreeGrafter"/>
</dbReference>
<dbReference type="PANTHER" id="PTHR10030:SF37">
    <property type="entry name" value="ALPHA-L-FUCOSIDASE-RELATED"/>
    <property type="match status" value="1"/>
</dbReference>
<evidence type="ECO:0000256" key="6">
    <source>
        <dbReference type="ARBA" id="ARBA00023295"/>
    </source>
</evidence>
<dbReference type="SUPFAM" id="SSF51445">
    <property type="entry name" value="(Trans)glycosidases"/>
    <property type="match status" value="1"/>
</dbReference>
<evidence type="ECO:0000256" key="4">
    <source>
        <dbReference type="ARBA" id="ARBA00022729"/>
    </source>
</evidence>
<protein>
    <recommendedName>
        <fullName evidence="3">alpha-L-fucosidase</fullName>
        <ecNumber evidence="3">3.2.1.51</ecNumber>
    </recommendedName>
</protein>
<evidence type="ECO:0000256" key="1">
    <source>
        <dbReference type="ARBA" id="ARBA00004071"/>
    </source>
</evidence>
<dbReference type="GO" id="GO:0004560">
    <property type="term" value="F:alpha-L-fucosidase activity"/>
    <property type="evidence" value="ECO:0007669"/>
    <property type="project" value="InterPro"/>
</dbReference>
<dbReference type="GO" id="GO:0006004">
    <property type="term" value="P:fucose metabolic process"/>
    <property type="evidence" value="ECO:0007669"/>
    <property type="project" value="InterPro"/>
</dbReference>
<sequence length="287" mass="32885">GIGTIPPEIYDNLYKHFNPSLFDAKEWVQIVKDTGMKYIVFVTKHHDGFCMWDTKLTDYKITSPLSPYGRDIAGELADACHEAGIKLIWYFSLGDWYNPDYYTENHDRFTDYMLGQIRELCTNYGKIRGFWFDLGYTKMHEDNVGQRVSNLIHHLQPGAIINNRGGIPGDYDTPEGRIGTFQIDRMWESCMTLGVHWAWKPNDEIKSFEECVYILVNTAGGDGNLLLNVGPMPDGRIEPRQVECLKEVGAWMEKYGQSIYGTRGGPFMPGDYGSSTHKDNRVYLHVL</sequence>
<gene>
    <name evidence="8" type="ORF">S01H4_41442</name>
</gene>
<dbReference type="EC" id="3.2.1.51" evidence="3"/>
<comment type="function">
    <text evidence="1">Alpha-L-fucosidase is responsible for hydrolyzing the alpha-1,6-linked fucose joined to the reducing-end N-acetylglucosamine of the carbohydrate moieties of glycoproteins.</text>
</comment>
<keyword evidence="6" id="KW-0326">Glycosidase</keyword>
<dbReference type="InterPro" id="IPR017853">
    <property type="entry name" value="GH"/>
</dbReference>
<feature type="non-terminal residue" evidence="8">
    <location>
        <position position="1"/>
    </location>
</feature>
<feature type="non-terminal residue" evidence="8">
    <location>
        <position position="287"/>
    </location>
</feature>
<dbReference type="PANTHER" id="PTHR10030">
    <property type="entry name" value="ALPHA-L-FUCOSIDASE"/>
    <property type="match status" value="1"/>
</dbReference>
<reference evidence="8" key="1">
    <citation type="journal article" date="2014" name="Front. Microbiol.">
        <title>High frequency of phylogenetically diverse reductive dehalogenase-homologous genes in deep subseafloor sedimentary metagenomes.</title>
        <authorList>
            <person name="Kawai M."/>
            <person name="Futagami T."/>
            <person name="Toyoda A."/>
            <person name="Takaki Y."/>
            <person name="Nishi S."/>
            <person name="Hori S."/>
            <person name="Arai W."/>
            <person name="Tsubouchi T."/>
            <person name="Morono Y."/>
            <person name="Uchiyama I."/>
            <person name="Ito T."/>
            <person name="Fujiyama A."/>
            <person name="Inagaki F."/>
            <person name="Takami H."/>
        </authorList>
    </citation>
    <scope>NUCLEOTIDE SEQUENCE</scope>
    <source>
        <strain evidence="8">Expedition CK06-06</strain>
    </source>
</reference>